<dbReference type="SUPFAM" id="SSF46689">
    <property type="entry name" value="Homeodomain-like"/>
    <property type="match status" value="1"/>
</dbReference>
<evidence type="ECO:0000256" key="3">
    <source>
        <dbReference type="ARBA" id="ARBA00023155"/>
    </source>
</evidence>
<proteinExistence type="predicted"/>
<evidence type="ECO:0000313" key="9">
    <source>
        <dbReference type="Proteomes" id="UP000189704"/>
    </source>
</evidence>
<dbReference type="PANTHER" id="PTHR46123">
    <property type="entry name" value="MIX-TYPE HOMEOBOX GENE 1-RELATED"/>
    <property type="match status" value="1"/>
</dbReference>
<feature type="region of interest" description="Disordered" evidence="7">
    <location>
        <begin position="132"/>
        <end position="152"/>
    </location>
</feature>
<dbReference type="KEGG" id="csyr:110596531"/>
<evidence type="ECO:0000256" key="2">
    <source>
        <dbReference type="ARBA" id="ARBA00023125"/>
    </source>
</evidence>
<feature type="non-terminal residue" evidence="10">
    <location>
        <position position="1"/>
    </location>
</feature>
<feature type="compositionally biased region" description="Low complexity" evidence="7">
    <location>
        <begin position="138"/>
        <end position="152"/>
    </location>
</feature>
<dbReference type="SMART" id="SM00389">
    <property type="entry name" value="HOX"/>
    <property type="match status" value="1"/>
</dbReference>
<gene>
    <name evidence="10" type="primary">LOC110596531</name>
</gene>
<keyword evidence="4 5" id="KW-0539">Nucleus</keyword>
<dbReference type="AlphaFoldDB" id="A0A3Q0EC78"/>
<organism evidence="9 10">
    <name type="scientific">Carlito syrichta</name>
    <name type="common">Philippine tarsier</name>
    <name type="synonym">Tarsius syrichta</name>
    <dbReference type="NCBI Taxonomy" id="1868482"/>
    <lineage>
        <taxon>Eukaryota</taxon>
        <taxon>Metazoa</taxon>
        <taxon>Chordata</taxon>
        <taxon>Craniata</taxon>
        <taxon>Vertebrata</taxon>
        <taxon>Euteleostomi</taxon>
        <taxon>Mammalia</taxon>
        <taxon>Eutheria</taxon>
        <taxon>Euarchontoglires</taxon>
        <taxon>Primates</taxon>
        <taxon>Haplorrhini</taxon>
        <taxon>Tarsiiformes</taxon>
        <taxon>Tarsiidae</taxon>
        <taxon>Carlito</taxon>
    </lineage>
</organism>
<dbReference type="GO" id="GO:0000981">
    <property type="term" value="F:DNA-binding transcription factor activity, RNA polymerase II-specific"/>
    <property type="evidence" value="ECO:0007669"/>
    <property type="project" value="TreeGrafter"/>
</dbReference>
<dbReference type="OrthoDB" id="6159439at2759"/>
<dbReference type="InterPro" id="IPR051306">
    <property type="entry name" value="Homeobox_regulator"/>
</dbReference>
<dbReference type="GO" id="GO:0005634">
    <property type="term" value="C:nucleus"/>
    <property type="evidence" value="ECO:0007669"/>
    <property type="project" value="UniProtKB-SubCell"/>
</dbReference>
<accession>A0A3Q0EC78</accession>
<evidence type="ECO:0000256" key="1">
    <source>
        <dbReference type="ARBA" id="ARBA00004123"/>
    </source>
</evidence>
<dbReference type="GeneID" id="110596531"/>
<evidence type="ECO:0000259" key="8">
    <source>
        <dbReference type="PROSITE" id="PS50071"/>
    </source>
</evidence>
<comment type="subcellular location">
    <subcellularLocation>
        <location evidence="1 5 6">Nucleus</location>
    </subcellularLocation>
</comment>
<dbReference type="PANTHER" id="PTHR46123:SF5">
    <property type="entry name" value="DOUBLE HOMEOBOX PROTEIN B"/>
    <property type="match status" value="1"/>
</dbReference>
<evidence type="ECO:0000256" key="6">
    <source>
        <dbReference type="RuleBase" id="RU000682"/>
    </source>
</evidence>
<protein>
    <submittedName>
        <fullName evidence="10">Homeobox protein SEBOX-like</fullName>
    </submittedName>
</protein>
<name>A0A3Q0EC78_CARSF</name>
<dbReference type="InterPro" id="IPR001356">
    <property type="entry name" value="HD"/>
</dbReference>
<dbReference type="PROSITE" id="PS50071">
    <property type="entry name" value="HOMEOBOX_2"/>
    <property type="match status" value="1"/>
</dbReference>
<evidence type="ECO:0000256" key="5">
    <source>
        <dbReference type="PROSITE-ProRule" id="PRU00108"/>
    </source>
</evidence>
<evidence type="ECO:0000256" key="4">
    <source>
        <dbReference type="ARBA" id="ARBA00023242"/>
    </source>
</evidence>
<evidence type="ECO:0000313" key="10">
    <source>
        <dbReference type="RefSeq" id="XP_021573181.1"/>
    </source>
</evidence>
<reference evidence="10" key="1">
    <citation type="submission" date="2025-08" db="UniProtKB">
        <authorList>
            <consortium name="RefSeq"/>
        </authorList>
    </citation>
    <scope>IDENTIFICATION</scope>
</reference>
<feature type="DNA-binding region" description="Homeobox" evidence="5">
    <location>
        <begin position="42"/>
        <end position="101"/>
    </location>
</feature>
<keyword evidence="3 5" id="KW-0371">Homeobox</keyword>
<dbReference type="RefSeq" id="XP_021573181.1">
    <property type="nucleotide sequence ID" value="XM_021717506.1"/>
</dbReference>
<dbReference type="InterPro" id="IPR009057">
    <property type="entry name" value="Homeodomain-like_sf"/>
</dbReference>
<dbReference type="Gene3D" id="1.10.10.60">
    <property type="entry name" value="Homeodomain-like"/>
    <property type="match status" value="1"/>
</dbReference>
<dbReference type="Proteomes" id="UP000189704">
    <property type="component" value="Unplaced"/>
</dbReference>
<dbReference type="GO" id="GO:0000977">
    <property type="term" value="F:RNA polymerase II transcription regulatory region sequence-specific DNA binding"/>
    <property type="evidence" value="ECO:0007669"/>
    <property type="project" value="TreeGrafter"/>
</dbReference>
<feature type="domain" description="Homeobox" evidence="8">
    <location>
        <begin position="40"/>
        <end position="100"/>
    </location>
</feature>
<sequence>TWFKNYKTKQRQLESRCSLGKDQTQGHDQLQYWTQEYLCKTVGQYQLFITKTQRSKLVQVFKMNPFPDIVTRKKLAKQTGIRESRIQMWFQNQRNLHPEQSRRDPVDSMVDGPNEGLDMSVKEHQIDLFSPPDRSDHFSSSNSFSRNQTSPSHMSFVPWDPSMVCVSQGPSATQAVQEGENSNHPLILRNHLPILPTLGENFSDTQTQPEHKEQPPQDLGQMNIAYILQWWDEICQALIAEWSPLKGIH</sequence>
<keyword evidence="9" id="KW-1185">Reference proteome</keyword>
<dbReference type="CDD" id="cd00086">
    <property type="entry name" value="homeodomain"/>
    <property type="match status" value="1"/>
</dbReference>
<evidence type="ECO:0000256" key="7">
    <source>
        <dbReference type="SAM" id="MobiDB-lite"/>
    </source>
</evidence>
<keyword evidence="2 5" id="KW-0238">DNA-binding</keyword>
<dbReference type="Pfam" id="PF00046">
    <property type="entry name" value="Homeodomain"/>
    <property type="match status" value="1"/>
</dbReference>